<evidence type="ECO:0000256" key="2">
    <source>
        <dbReference type="ARBA" id="ARBA00009265"/>
    </source>
</evidence>
<evidence type="ECO:0000256" key="1">
    <source>
        <dbReference type="ARBA" id="ARBA00004123"/>
    </source>
</evidence>
<accession>A0A7J6HP88</accession>
<feature type="region of interest" description="Disordered" evidence="4">
    <location>
        <begin position="73"/>
        <end position="135"/>
    </location>
</feature>
<dbReference type="AlphaFoldDB" id="A0A7J6HP88"/>
<dbReference type="InterPro" id="IPR003107">
    <property type="entry name" value="HAT"/>
</dbReference>
<evidence type="ECO:0000313" key="6">
    <source>
        <dbReference type="Proteomes" id="UP000583929"/>
    </source>
</evidence>
<dbReference type="PANTHER" id="PTHR13471:SF0">
    <property type="entry name" value="NUCLEAR EXOSOME REGULATOR NRDE2"/>
    <property type="match status" value="1"/>
</dbReference>
<evidence type="ECO:0000256" key="3">
    <source>
        <dbReference type="ARBA" id="ARBA00023242"/>
    </source>
</evidence>
<reference evidence="5 6" key="1">
    <citation type="journal article" date="2020" name="bioRxiv">
        <title>Sequence and annotation of 42 cannabis genomes reveals extensive copy number variation in cannabinoid synthesis and pathogen resistance genes.</title>
        <authorList>
            <person name="Mckernan K.J."/>
            <person name="Helbert Y."/>
            <person name="Kane L.T."/>
            <person name="Ebling H."/>
            <person name="Zhang L."/>
            <person name="Liu B."/>
            <person name="Eaton Z."/>
            <person name="Mclaughlin S."/>
            <person name="Kingan S."/>
            <person name="Baybayan P."/>
            <person name="Concepcion G."/>
            <person name="Jordan M."/>
            <person name="Riva A."/>
            <person name="Barbazuk W."/>
            <person name="Harkins T."/>
        </authorList>
    </citation>
    <scope>NUCLEOTIDE SEQUENCE [LARGE SCALE GENOMIC DNA]</scope>
    <source>
        <strain evidence="6">cv. Jamaican Lion 4</strain>
        <tissue evidence="5">Leaf</tissue>
    </source>
</reference>
<feature type="compositionally biased region" description="Low complexity" evidence="4">
    <location>
        <begin position="14"/>
        <end position="29"/>
    </location>
</feature>
<protein>
    <recommendedName>
        <fullName evidence="7">Protein NRDE2 homolog</fullName>
    </recommendedName>
</protein>
<dbReference type="Proteomes" id="UP000583929">
    <property type="component" value="Unassembled WGS sequence"/>
</dbReference>
<feature type="compositionally biased region" description="Basic and acidic residues" evidence="4">
    <location>
        <begin position="535"/>
        <end position="544"/>
    </location>
</feature>
<dbReference type="GO" id="GO:0006396">
    <property type="term" value="P:RNA processing"/>
    <property type="evidence" value="ECO:0007669"/>
    <property type="project" value="InterPro"/>
</dbReference>
<dbReference type="Gene3D" id="1.25.40.10">
    <property type="entry name" value="Tetratricopeptide repeat domain"/>
    <property type="match status" value="2"/>
</dbReference>
<sequence>MEGKDEGPKTSLFPLLSQPSDSISSQSRSHWLCNPSFTADLSLLNDAVSSHVSKNLSEEDDDDPEPVTAPARVYQTLDSDDQDLDTVGGKIKKKKKRKHRRSPELDHDIGSLRRSNAPRPWSSSDSKPSNSKPYFFDSKGDPDNFVFGSLYRMDVARYKPYAFQGLSGLDFRGLRQWNPMLYALDMDSDVDALDNKLRSGGRYWSAKYMAVESQKSLKRLRIVAPKTESSSETVAGGDFIPLSDVGFQTTEESWEDELLRKTREFNKTTRERPHDEKAWLGFAEFQDKVAAMQSQKGARVQTLEKKISILEKAVELNPDNEQLLLSLLKAYRSRDNIDVFIGRFEKILVLNSGNYKLWKEFLVLFQGDFSSFKVSEMRKMYSNAIQALSAACSRHSKQVHHAAKSFSLDSAHVQLELGLVDIFLSLCRFEWQAGYQELATALFQAEIEYSLLCPSLLLTEQSKQRLFQHFWDSDGARVGEDGAFGWSTWLEKEEENRQRILKEEASTYVEEEGGWTGWSEPFAKNKISGGNPDNVTKDDIKGEEPQSELEDEDINLEDDTEVLLKKLGIDVDVASSDEVKDVSTWNRWSKEELSRDCDQWMPLRTKSGVAALRADDTPNAETDEQLVRVIMYEDVNEFLFSLSSSEARLSLLLQLINFFGGKISHWICTNDLSWIESTLSLEEISDSLLQTLAKVDNLNKLENSLSGSSLESLLGSTNDVTRRTGMMKFLRNVTLLCLTAFPRNYIVEEATLVTEELFVTKMNSDSCSVTPCRALAKRLLKNDRQDVLLCGVYARREAFYGNIDHARRVFDMALSSIEGLPLQEFQSNKPLIYFWYAETELANNSQESSFRAIHILSCLGSGETYAPFKGQSSSMQLLRAHQGFKEKIRTVESAWVRGTIDDQSVSLLCSAAFFEELTSGWRVGIEVLDQAFTMVLPERRSHTYQIEFLFKFYVKMLQRHLDQLSPSKCWESICEGLQVFPFNTELCSALVHIGNLYTTPNKLRRMFDEYNQKKQSVVIWIFALSFEISRGGSQHRVRGLFERALGNDTLRRSVLLWRSYIAYEVNITCDPSAARRIFFRAIHACPWSKKLWMDGFAKLNLILSAKELSDLQEVMRDKELNLRTDIYEILLEDDFGV</sequence>
<feature type="compositionally biased region" description="Basic residues" evidence="4">
    <location>
        <begin position="90"/>
        <end position="101"/>
    </location>
</feature>
<comment type="similarity">
    <text evidence="2">Belongs to the NRDE2 family.</text>
</comment>
<dbReference type="EMBL" id="JAATIQ010000035">
    <property type="protein sequence ID" value="KAF4396701.1"/>
    <property type="molecule type" value="Genomic_DNA"/>
</dbReference>
<evidence type="ECO:0008006" key="7">
    <source>
        <dbReference type="Google" id="ProtNLM"/>
    </source>
</evidence>
<name>A0A7J6HP88_CANSA</name>
<dbReference type="SMART" id="SM00386">
    <property type="entry name" value="HAT"/>
    <property type="match status" value="3"/>
</dbReference>
<feature type="region of interest" description="Disordered" evidence="4">
    <location>
        <begin position="526"/>
        <end position="548"/>
    </location>
</feature>
<organism evidence="5 6">
    <name type="scientific">Cannabis sativa</name>
    <name type="common">Hemp</name>
    <name type="synonym">Marijuana</name>
    <dbReference type="NCBI Taxonomy" id="3483"/>
    <lineage>
        <taxon>Eukaryota</taxon>
        <taxon>Viridiplantae</taxon>
        <taxon>Streptophyta</taxon>
        <taxon>Embryophyta</taxon>
        <taxon>Tracheophyta</taxon>
        <taxon>Spermatophyta</taxon>
        <taxon>Magnoliopsida</taxon>
        <taxon>eudicotyledons</taxon>
        <taxon>Gunneridae</taxon>
        <taxon>Pentapetalae</taxon>
        <taxon>rosids</taxon>
        <taxon>fabids</taxon>
        <taxon>Rosales</taxon>
        <taxon>Cannabaceae</taxon>
        <taxon>Cannabis</taxon>
    </lineage>
</organism>
<dbReference type="InterPro" id="IPR011990">
    <property type="entry name" value="TPR-like_helical_dom_sf"/>
</dbReference>
<feature type="compositionally biased region" description="Low complexity" evidence="4">
    <location>
        <begin position="118"/>
        <end position="133"/>
    </location>
</feature>
<dbReference type="GO" id="GO:0031048">
    <property type="term" value="P:regulatory ncRNA-mediated heterochromatin formation"/>
    <property type="evidence" value="ECO:0007669"/>
    <property type="project" value="TreeGrafter"/>
</dbReference>
<evidence type="ECO:0000313" key="5">
    <source>
        <dbReference type="EMBL" id="KAF4396701.1"/>
    </source>
</evidence>
<dbReference type="PANTHER" id="PTHR13471">
    <property type="entry name" value="TETRATRICOPEPTIDE-LIKE HELICAL"/>
    <property type="match status" value="1"/>
</dbReference>
<keyword evidence="3" id="KW-0539">Nucleus</keyword>
<dbReference type="GO" id="GO:1902369">
    <property type="term" value="P:negative regulation of RNA catabolic process"/>
    <property type="evidence" value="ECO:0007669"/>
    <property type="project" value="TreeGrafter"/>
</dbReference>
<dbReference type="InterPro" id="IPR013633">
    <property type="entry name" value="NRDE-2"/>
</dbReference>
<feature type="compositionally biased region" description="Basic and acidic residues" evidence="4">
    <location>
        <begin position="102"/>
        <end position="111"/>
    </location>
</feature>
<keyword evidence="6" id="KW-1185">Reference proteome</keyword>
<dbReference type="SUPFAM" id="SSF48452">
    <property type="entry name" value="TPR-like"/>
    <property type="match status" value="1"/>
</dbReference>
<comment type="subcellular location">
    <subcellularLocation>
        <location evidence="1">Nucleus</location>
    </subcellularLocation>
</comment>
<dbReference type="GO" id="GO:0071013">
    <property type="term" value="C:catalytic step 2 spliceosome"/>
    <property type="evidence" value="ECO:0007669"/>
    <property type="project" value="TreeGrafter"/>
</dbReference>
<evidence type="ECO:0000256" key="4">
    <source>
        <dbReference type="SAM" id="MobiDB-lite"/>
    </source>
</evidence>
<comment type="caution">
    <text evidence="5">The sequence shown here is derived from an EMBL/GenBank/DDBJ whole genome shotgun (WGS) entry which is preliminary data.</text>
</comment>
<proteinExistence type="inferred from homology"/>
<gene>
    <name evidence="5" type="ORF">G4B88_029015</name>
</gene>
<dbReference type="Pfam" id="PF08424">
    <property type="entry name" value="NRDE-2"/>
    <property type="match status" value="1"/>
</dbReference>
<feature type="region of interest" description="Disordered" evidence="4">
    <location>
        <begin position="1"/>
        <end position="29"/>
    </location>
</feature>